<protein>
    <submittedName>
        <fullName evidence="1">Uncharacterized protein</fullName>
    </submittedName>
</protein>
<name>A0A6C0DX04_9ZZZZ</name>
<dbReference type="AlphaFoldDB" id="A0A6C0DX04"/>
<sequence length="339" mass="39744">MFDNLVKEILEDKESLIQPIYIKQDTCITYGLCNGSLCYHNDILHLILRSVEYTLHCCEGEEKYQSTYEGPVSYYHKDNDLTLKTINYYCTLNPETLELESYNKINTAKHDKQPLWCFIGLEDARLVNWNNKYYAIGVRRDTTTNGQGRMEFSELNINLNANEVNEVNRIRIESPNVSNYCDKNWMPIKNRPFHFVRWTNPVEVVEANLDTKTSKVIYSNTNKLNFPYELRGGSHLVEWDNNSYLSIIHECDFQPTNFNGYKNANYFHRFVLWNTDFSIQYISSSFNFMSSKIEFCIGLEIIGNNVIIVFGYQDNSCYALKLKKNTLNNILWNKLKPTS</sequence>
<reference evidence="1" key="1">
    <citation type="journal article" date="2020" name="Nature">
        <title>Giant virus diversity and host interactions through global metagenomics.</title>
        <authorList>
            <person name="Schulz F."/>
            <person name="Roux S."/>
            <person name="Paez-Espino D."/>
            <person name="Jungbluth S."/>
            <person name="Walsh D.A."/>
            <person name="Denef V.J."/>
            <person name="McMahon K.D."/>
            <person name="Konstantinidis K.T."/>
            <person name="Eloe-Fadrosh E.A."/>
            <person name="Kyrpides N.C."/>
            <person name="Woyke T."/>
        </authorList>
    </citation>
    <scope>NUCLEOTIDE SEQUENCE</scope>
    <source>
        <strain evidence="1">GVMAG-M-3300023174-75</strain>
    </source>
</reference>
<accession>A0A6C0DX04</accession>
<dbReference type="EMBL" id="MN739683">
    <property type="protein sequence ID" value="QHT20850.1"/>
    <property type="molecule type" value="Genomic_DNA"/>
</dbReference>
<organism evidence="1">
    <name type="scientific">viral metagenome</name>
    <dbReference type="NCBI Taxonomy" id="1070528"/>
    <lineage>
        <taxon>unclassified sequences</taxon>
        <taxon>metagenomes</taxon>
        <taxon>organismal metagenomes</taxon>
    </lineage>
</organism>
<evidence type="ECO:0000313" key="1">
    <source>
        <dbReference type="EMBL" id="QHT20850.1"/>
    </source>
</evidence>
<proteinExistence type="predicted"/>